<dbReference type="Proteomes" id="UP000574133">
    <property type="component" value="Unassembled WGS sequence"/>
</dbReference>
<proteinExistence type="predicted"/>
<dbReference type="AlphaFoldDB" id="A0A841T304"/>
<name>A0A841T304_9BACL</name>
<comment type="caution">
    <text evidence="2">The sequence shown here is derived from an EMBL/GenBank/DDBJ whole genome shotgun (WGS) entry which is preliminary data.</text>
</comment>
<protein>
    <submittedName>
        <fullName evidence="2">Helix-turn-helix transcriptional regulator</fullName>
    </submittedName>
</protein>
<dbReference type="Gene3D" id="1.10.260.40">
    <property type="entry name" value="lambda repressor-like DNA-binding domains"/>
    <property type="match status" value="1"/>
</dbReference>
<organism evidence="2 3">
    <name type="scientific">Cohnella lubricantis</name>
    <dbReference type="NCBI Taxonomy" id="2163172"/>
    <lineage>
        <taxon>Bacteria</taxon>
        <taxon>Bacillati</taxon>
        <taxon>Bacillota</taxon>
        <taxon>Bacilli</taxon>
        <taxon>Bacillales</taxon>
        <taxon>Paenibacillaceae</taxon>
        <taxon>Cohnella</taxon>
    </lineage>
</organism>
<dbReference type="CDD" id="cd00093">
    <property type="entry name" value="HTH_XRE"/>
    <property type="match status" value="1"/>
</dbReference>
<dbReference type="PROSITE" id="PS50943">
    <property type="entry name" value="HTH_CROC1"/>
    <property type="match status" value="1"/>
</dbReference>
<reference evidence="2 3" key="1">
    <citation type="submission" date="2020-08" db="EMBL/GenBank/DDBJ databases">
        <title>Cohnella phylogeny.</title>
        <authorList>
            <person name="Dunlap C."/>
        </authorList>
    </citation>
    <scope>NUCLEOTIDE SEQUENCE [LARGE SCALE GENOMIC DNA]</scope>
    <source>
        <strain evidence="2 3">DSM 103658</strain>
    </source>
</reference>
<feature type="domain" description="HTH cro/C1-type" evidence="1">
    <location>
        <begin position="1"/>
        <end position="46"/>
    </location>
</feature>
<evidence type="ECO:0000313" key="2">
    <source>
        <dbReference type="EMBL" id="MBB6675963.1"/>
    </source>
</evidence>
<keyword evidence="3" id="KW-1185">Reference proteome</keyword>
<gene>
    <name evidence="2" type="ORF">H4Q31_01330</name>
</gene>
<evidence type="ECO:0000259" key="1">
    <source>
        <dbReference type="PROSITE" id="PS50943"/>
    </source>
</evidence>
<dbReference type="EMBL" id="JACJVN010000007">
    <property type="protein sequence ID" value="MBB6675963.1"/>
    <property type="molecule type" value="Genomic_DNA"/>
</dbReference>
<evidence type="ECO:0000313" key="3">
    <source>
        <dbReference type="Proteomes" id="UP000574133"/>
    </source>
</evidence>
<dbReference type="GO" id="GO:0003677">
    <property type="term" value="F:DNA binding"/>
    <property type="evidence" value="ECO:0007669"/>
    <property type="project" value="InterPro"/>
</dbReference>
<dbReference type="SUPFAM" id="SSF47413">
    <property type="entry name" value="lambda repressor-like DNA-binding domains"/>
    <property type="match status" value="1"/>
</dbReference>
<dbReference type="InterPro" id="IPR001387">
    <property type="entry name" value="Cro/C1-type_HTH"/>
</dbReference>
<dbReference type="InterPro" id="IPR010982">
    <property type="entry name" value="Lambda_DNA-bd_dom_sf"/>
</dbReference>
<accession>A0A841T304</accession>
<sequence length="57" mass="6401">MSQAEFARRMDCTPQYVSGLISGNETMSLEFAINAAFILKCRVTDLYILIPSRSRKG</sequence>